<dbReference type="STRING" id="105984.A0A427XQM8"/>
<keyword evidence="3" id="KW-0560">Oxidoreductase</keyword>
<dbReference type="Pfam" id="PF00106">
    <property type="entry name" value="adh_short"/>
    <property type="match status" value="2"/>
</dbReference>
<dbReference type="OrthoDB" id="3592703at2759"/>
<dbReference type="FunFam" id="3.40.50.720:FF:000084">
    <property type="entry name" value="Short-chain dehydrogenase reductase"/>
    <property type="match status" value="2"/>
</dbReference>
<dbReference type="InterPro" id="IPR020904">
    <property type="entry name" value="Sc_DH/Rdtase_CS"/>
</dbReference>
<accession>A0A427XQM8</accession>
<feature type="domain" description="Ketoreductase" evidence="4">
    <location>
        <begin position="8"/>
        <end position="192"/>
    </location>
</feature>
<evidence type="ECO:0000259" key="4">
    <source>
        <dbReference type="SMART" id="SM00822"/>
    </source>
</evidence>
<evidence type="ECO:0000256" key="2">
    <source>
        <dbReference type="ARBA" id="ARBA00022857"/>
    </source>
</evidence>
<dbReference type="PANTHER" id="PTHR45024">
    <property type="entry name" value="DEHYDROGENASES, SHORT CHAIN"/>
    <property type="match status" value="1"/>
</dbReference>
<dbReference type="AlphaFoldDB" id="A0A427XQM8"/>
<dbReference type="EMBL" id="RSCE01000007">
    <property type="protein sequence ID" value="RSH81149.1"/>
    <property type="molecule type" value="Genomic_DNA"/>
</dbReference>
<dbReference type="PRINTS" id="PR00080">
    <property type="entry name" value="SDRFAMILY"/>
</dbReference>
<evidence type="ECO:0000256" key="3">
    <source>
        <dbReference type="ARBA" id="ARBA00023002"/>
    </source>
</evidence>
<proteinExistence type="inferred from homology"/>
<evidence type="ECO:0000313" key="5">
    <source>
        <dbReference type="EMBL" id="RSH81149.1"/>
    </source>
</evidence>
<comment type="similarity">
    <text evidence="1">Belongs to the short-chain dehydrogenases/reductases (SDR) family.</text>
</comment>
<dbReference type="PROSITE" id="PS00061">
    <property type="entry name" value="ADH_SHORT"/>
    <property type="match status" value="1"/>
</dbReference>
<dbReference type="PRINTS" id="PR00081">
    <property type="entry name" value="GDHRDH"/>
</dbReference>
<keyword evidence="6" id="KW-1185">Reference proteome</keyword>
<dbReference type="GO" id="GO:0016491">
    <property type="term" value="F:oxidoreductase activity"/>
    <property type="evidence" value="ECO:0007669"/>
    <property type="project" value="UniProtKB-KW"/>
</dbReference>
<dbReference type="SUPFAM" id="SSF51735">
    <property type="entry name" value="NAD(P)-binding Rossmann-fold domains"/>
    <property type="match status" value="2"/>
</dbReference>
<gene>
    <name evidence="5" type="ORF">EHS24_008583</name>
</gene>
<name>A0A427XQM8_9TREE</name>
<dbReference type="PANTHER" id="PTHR45024:SF2">
    <property type="entry name" value="SCP2 DOMAIN-CONTAINING PROTEIN"/>
    <property type="match status" value="1"/>
</dbReference>
<comment type="caution">
    <text evidence="5">The sequence shown here is derived from an EMBL/GenBank/DDBJ whole genome shotgun (WGS) entry which is preliminary data.</text>
</comment>
<dbReference type="Gene3D" id="3.40.50.720">
    <property type="entry name" value="NAD(P)-binding Rossmann-like Domain"/>
    <property type="match status" value="2"/>
</dbReference>
<protein>
    <recommendedName>
        <fullName evidence="4">Ketoreductase domain-containing protein</fullName>
    </recommendedName>
</protein>
<reference evidence="5 6" key="1">
    <citation type="submission" date="2018-11" db="EMBL/GenBank/DDBJ databases">
        <title>Genome sequence of Apiotrichum porosum DSM 27194.</title>
        <authorList>
            <person name="Aliyu H."/>
            <person name="Gorte O."/>
            <person name="Ochsenreither K."/>
        </authorList>
    </citation>
    <scope>NUCLEOTIDE SEQUENCE [LARGE SCALE GENOMIC DNA]</scope>
    <source>
        <strain evidence="5 6">DSM 27194</strain>
    </source>
</reference>
<keyword evidence="2" id="KW-0521">NADP</keyword>
<dbReference type="InterPro" id="IPR057326">
    <property type="entry name" value="KR_dom"/>
</dbReference>
<organism evidence="5 6">
    <name type="scientific">Apiotrichum porosum</name>
    <dbReference type="NCBI Taxonomy" id="105984"/>
    <lineage>
        <taxon>Eukaryota</taxon>
        <taxon>Fungi</taxon>
        <taxon>Dikarya</taxon>
        <taxon>Basidiomycota</taxon>
        <taxon>Agaricomycotina</taxon>
        <taxon>Tremellomycetes</taxon>
        <taxon>Trichosporonales</taxon>
        <taxon>Trichosporonaceae</taxon>
        <taxon>Apiotrichum</taxon>
    </lineage>
</organism>
<dbReference type="RefSeq" id="XP_028475868.1">
    <property type="nucleotide sequence ID" value="XM_028623894.1"/>
</dbReference>
<evidence type="ECO:0000313" key="6">
    <source>
        <dbReference type="Proteomes" id="UP000279236"/>
    </source>
</evidence>
<evidence type="ECO:0000256" key="1">
    <source>
        <dbReference type="ARBA" id="ARBA00006484"/>
    </source>
</evidence>
<sequence>MPLDFKDLVVIITGGGGGLGRSYAHMYGRGGAKVVVNDVSAENAQKVVNEVTSAGGKAIAAVGSVLEGQKIVDQAVKAFGTVHVLINNAGILRDKSFRNMTQAEFDAVYDIHVQGAYAMTRAVWPIFRAQKFGRIVNTSSPAGVYGNGGQTNYSGAKHALIIFSQVLDKEGVKYNIKANTIAPIAASAMTETVMTKEVLSHFDADHVAPLIGVLTARNGPDVGGRLFEVGAGFYAETRWQQSEGYVWKADDSFTPSAVDLMWPKVKDFSKNVTLPSQSDGARMMEIVGLQPKLPPNPQGPPPASSFKGYTVIITGAGAGLGASYARYFARFGGNVVVNDINAKAANAIVDEVNKLGGVGLAAVGSVEEDADAIVAATVAKFGTVHALINNAGILRDKAFVNMTPELFTPLFNIHVRGSWKMAKAVWPIMHKQNYGRIVNTSSPNGVVGAHGQSNYGTAKAAIIGFTKALAIEGKKNNILVNALAPSAGTAMTATIWTQELLDTFKADFVAPITAYLASERCHDTSMVVKSFGGLAATYRWQRSYGIVFPNDKPATPDQLASRWEEAVKFDARATYPASTADSRGQLAANFTNLSTGKAKL</sequence>
<dbReference type="Proteomes" id="UP000279236">
    <property type="component" value="Unassembled WGS sequence"/>
</dbReference>
<dbReference type="InterPro" id="IPR036291">
    <property type="entry name" value="NAD(P)-bd_dom_sf"/>
</dbReference>
<dbReference type="InterPro" id="IPR051687">
    <property type="entry name" value="Peroxisomal_Beta-Oxidation"/>
</dbReference>
<dbReference type="GeneID" id="39593126"/>
<dbReference type="InterPro" id="IPR002347">
    <property type="entry name" value="SDR_fam"/>
</dbReference>
<dbReference type="SMART" id="SM00822">
    <property type="entry name" value="PKS_KR"/>
    <property type="match status" value="1"/>
</dbReference>